<evidence type="ECO:0000256" key="1">
    <source>
        <dbReference type="ARBA" id="ARBA00023125"/>
    </source>
</evidence>
<dbReference type="PANTHER" id="PTHR46558:SF4">
    <property type="entry name" value="DNA-BIDING PHAGE PROTEIN"/>
    <property type="match status" value="1"/>
</dbReference>
<evidence type="ECO:0000313" key="3">
    <source>
        <dbReference type="EMBL" id="OGZ11717.1"/>
    </source>
</evidence>
<dbReference type="Proteomes" id="UP000178534">
    <property type="component" value="Unassembled WGS sequence"/>
</dbReference>
<dbReference type="PANTHER" id="PTHR46558">
    <property type="entry name" value="TRACRIPTIONAL REGULATORY PROTEIN-RELATED-RELATED"/>
    <property type="match status" value="1"/>
</dbReference>
<organism evidence="3 4">
    <name type="scientific">Candidatus Lloydbacteria bacterium RIFCSPLOWO2_01_FULL_50_20</name>
    <dbReference type="NCBI Taxonomy" id="1798665"/>
    <lineage>
        <taxon>Bacteria</taxon>
        <taxon>Candidatus Lloydiibacteriota</taxon>
    </lineage>
</organism>
<dbReference type="SMART" id="SM00530">
    <property type="entry name" value="HTH_XRE"/>
    <property type="match status" value="1"/>
</dbReference>
<dbReference type="SUPFAM" id="SSF47413">
    <property type="entry name" value="lambda repressor-like DNA-binding domains"/>
    <property type="match status" value="1"/>
</dbReference>
<dbReference type="Gene3D" id="1.10.260.40">
    <property type="entry name" value="lambda repressor-like DNA-binding domains"/>
    <property type="match status" value="1"/>
</dbReference>
<dbReference type="AlphaFoldDB" id="A0A1G2DDJ4"/>
<sequence>MDMKSESAKLGKNLKRIRTEKGITQGDIVRNLGVSRSFVSNIENGKTNPTLATITKLAKSLGVSSDELLK</sequence>
<protein>
    <submittedName>
        <fullName evidence="3">DNA-binding protein</fullName>
    </submittedName>
</protein>
<dbReference type="STRING" id="1798665.A2942_04960"/>
<gene>
    <name evidence="3" type="ORF">A2942_04960</name>
</gene>
<dbReference type="GO" id="GO:0003677">
    <property type="term" value="F:DNA binding"/>
    <property type="evidence" value="ECO:0007669"/>
    <property type="project" value="UniProtKB-KW"/>
</dbReference>
<proteinExistence type="predicted"/>
<evidence type="ECO:0000313" key="4">
    <source>
        <dbReference type="Proteomes" id="UP000178534"/>
    </source>
</evidence>
<comment type="caution">
    <text evidence="3">The sequence shown here is derived from an EMBL/GenBank/DDBJ whole genome shotgun (WGS) entry which is preliminary data.</text>
</comment>
<reference evidence="3 4" key="1">
    <citation type="journal article" date="2016" name="Nat. Commun.">
        <title>Thousands of microbial genomes shed light on interconnected biogeochemical processes in an aquifer system.</title>
        <authorList>
            <person name="Anantharaman K."/>
            <person name="Brown C.T."/>
            <person name="Hug L.A."/>
            <person name="Sharon I."/>
            <person name="Castelle C.J."/>
            <person name="Probst A.J."/>
            <person name="Thomas B.C."/>
            <person name="Singh A."/>
            <person name="Wilkins M.J."/>
            <person name="Karaoz U."/>
            <person name="Brodie E.L."/>
            <person name="Williams K.H."/>
            <person name="Hubbard S.S."/>
            <person name="Banfield J.F."/>
        </authorList>
    </citation>
    <scope>NUCLEOTIDE SEQUENCE [LARGE SCALE GENOMIC DNA]</scope>
</reference>
<keyword evidence="1 3" id="KW-0238">DNA-binding</keyword>
<dbReference type="EMBL" id="MHLP01000033">
    <property type="protein sequence ID" value="OGZ11717.1"/>
    <property type="molecule type" value="Genomic_DNA"/>
</dbReference>
<name>A0A1G2DDJ4_9BACT</name>
<dbReference type="Pfam" id="PF01381">
    <property type="entry name" value="HTH_3"/>
    <property type="match status" value="1"/>
</dbReference>
<evidence type="ECO:0000259" key="2">
    <source>
        <dbReference type="PROSITE" id="PS50943"/>
    </source>
</evidence>
<dbReference type="InterPro" id="IPR001387">
    <property type="entry name" value="Cro/C1-type_HTH"/>
</dbReference>
<accession>A0A1G2DDJ4</accession>
<dbReference type="CDD" id="cd00093">
    <property type="entry name" value="HTH_XRE"/>
    <property type="match status" value="1"/>
</dbReference>
<feature type="domain" description="HTH cro/C1-type" evidence="2">
    <location>
        <begin position="14"/>
        <end position="68"/>
    </location>
</feature>
<dbReference type="PROSITE" id="PS50943">
    <property type="entry name" value="HTH_CROC1"/>
    <property type="match status" value="1"/>
</dbReference>
<dbReference type="InterPro" id="IPR010982">
    <property type="entry name" value="Lambda_DNA-bd_dom_sf"/>
</dbReference>